<feature type="transmembrane region" description="Helical" evidence="1">
    <location>
        <begin position="13"/>
        <end position="32"/>
    </location>
</feature>
<protein>
    <submittedName>
        <fullName evidence="2">Uncharacterized protein</fullName>
    </submittedName>
</protein>
<evidence type="ECO:0000313" key="2">
    <source>
        <dbReference type="EMBL" id="ADQ80513.1"/>
    </source>
</evidence>
<name>E4T719_PALPW</name>
<keyword evidence="1" id="KW-0472">Membrane</keyword>
<proteinExistence type="predicted"/>
<feature type="transmembrane region" description="Helical" evidence="1">
    <location>
        <begin position="122"/>
        <end position="145"/>
    </location>
</feature>
<keyword evidence="1" id="KW-1133">Transmembrane helix</keyword>
<dbReference type="AlphaFoldDB" id="E4T719"/>
<dbReference type="Proteomes" id="UP000008718">
    <property type="component" value="Chromosome"/>
</dbReference>
<accession>E4T719</accession>
<keyword evidence="3" id="KW-1185">Reference proteome</keyword>
<reference key="1">
    <citation type="submission" date="2010-11" db="EMBL/GenBank/DDBJ databases">
        <title>The complete genome of Paludibacter propionicigenes DSM 17365.</title>
        <authorList>
            <consortium name="US DOE Joint Genome Institute (JGI-PGF)"/>
            <person name="Lucas S."/>
            <person name="Copeland A."/>
            <person name="Lapidus A."/>
            <person name="Bruce D."/>
            <person name="Goodwin L."/>
            <person name="Pitluck S."/>
            <person name="Kyrpides N."/>
            <person name="Mavromatis K."/>
            <person name="Ivanova N."/>
            <person name="Munk A.C."/>
            <person name="Brettin T."/>
            <person name="Detter J.C."/>
            <person name="Han C."/>
            <person name="Tapia R."/>
            <person name="Land M."/>
            <person name="Hauser L."/>
            <person name="Markowitz V."/>
            <person name="Cheng J.-F."/>
            <person name="Hugenholtz P."/>
            <person name="Woyke T."/>
            <person name="Wu D."/>
            <person name="Gronow S."/>
            <person name="Wellnitz S."/>
            <person name="Brambilla E."/>
            <person name="Klenk H.-P."/>
            <person name="Eisen J.A."/>
        </authorList>
    </citation>
    <scope>NUCLEOTIDE SEQUENCE</scope>
    <source>
        <strain>WB4</strain>
    </source>
</reference>
<evidence type="ECO:0000256" key="1">
    <source>
        <dbReference type="SAM" id="Phobius"/>
    </source>
</evidence>
<dbReference type="RefSeq" id="WP_013445882.1">
    <property type="nucleotide sequence ID" value="NC_014734.1"/>
</dbReference>
<dbReference type="EMBL" id="CP002345">
    <property type="protein sequence ID" value="ADQ80513.1"/>
    <property type="molecule type" value="Genomic_DNA"/>
</dbReference>
<feature type="transmembrane region" description="Helical" evidence="1">
    <location>
        <begin position="151"/>
        <end position="173"/>
    </location>
</feature>
<dbReference type="KEGG" id="ppn:Palpr_2381"/>
<evidence type="ECO:0000313" key="3">
    <source>
        <dbReference type="Proteomes" id="UP000008718"/>
    </source>
</evidence>
<organism evidence="2 3">
    <name type="scientific">Paludibacter propionicigenes (strain DSM 17365 / JCM 13257 / WB4)</name>
    <dbReference type="NCBI Taxonomy" id="694427"/>
    <lineage>
        <taxon>Bacteria</taxon>
        <taxon>Pseudomonadati</taxon>
        <taxon>Bacteroidota</taxon>
        <taxon>Bacteroidia</taxon>
        <taxon>Bacteroidales</taxon>
        <taxon>Paludibacteraceae</taxon>
        <taxon>Paludibacter</taxon>
    </lineage>
</organism>
<keyword evidence="1" id="KW-0812">Transmembrane</keyword>
<dbReference type="OrthoDB" id="9981944at2"/>
<dbReference type="HOGENOM" id="CLU_1077075_0_0_10"/>
<sequence length="258" mass="30234">MLIQQDLFSYWDIILGILILFVFIPFIYIGYLKRLKLSEKNELYHFPGEYNANEANEIIDYIEKLEKLFGKRFSNFKNLLVKFEKDPAEDKRVYVEAIESIIFCIKLNGERRLKVFWNFSDSFLKILIFMLPITSVIIVIISEIYFDLTGLVFSIIATIFSWPFILINFSSFLKISQKIFRKKGTSLPALSLAYFALDTLINSHVSRAYDKKTETYYYCTTIHKYNELVNEDFKFSSYHIPTSGEILGDLSKQALGEK</sequence>
<reference evidence="2 3" key="2">
    <citation type="journal article" date="2011" name="Stand. Genomic Sci.">
        <title>Complete genome sequence of Paludibacter propionicigenes type strain (WB4).</title>
        <authorList>
            <person name="Gronow S."/>
            <person name="Munk C."/>
            <person name="Lapidus A."/>
            <person name="Nolan M."/>
            <person name="Lucas S."/>
            <person name="Hammon N."/>
            <person name="Deshpande S."/>
            <person name="Cheng J.F."/>
            <person name="Tapia R."/>
            <person name="Han C."/>
            <person name="Goodwin L."/>
            <person name="Pitluck S."/>
            <person name="Liolios K."/>
            <person name="Ivanova N."/>
            <person name="Mavromatis K."/>
            <person name="Mikhailova N."/>
            <person name="Pati A."/>
            <person name="Chen A."/>
            <person name="Palaniappan K."/>
            <person name="Land M."/>
            <person name="Hauser L."/>
            <person name="Chang Y.J."/>
            <person name="Jeffries C.D."/>
            <person name="Brambilla E."/>
            <person name="Rohde M."/>
            <person name="Goker M."/>
            <person name="Detter J.C."/>
            <person name="Woyke T."/>
            <person name="Bristow J."/>
            <person name="Eisen J.A."/>
            <person name="Markowitz V."/>
            <person name="Hugenholtz P."/>
            <person name="Kyrpides N.C."/>
            <person name="Klenk H.P."/>
        </authorList>
    </citation>
    <scope>NUCLEOTIDE SEQUENCE [LARGE SCALE GENOMIC DNA]</scope>
    <source>
        <strain evidence="3">DSM 17365 / JCM 13257 / WB4</strain>
    </source>
</reference>
<gene>
    <name evidence="2" type="ordered locus">Palpr_2381</name>
</gene>